<dbReference type="RefSeq" id="WP_379947356.1">
    <property type="nucleotide sequence ID" value="NZ_JBHMAF010000004.1"/>
</dbReference>
<dbReference type="Gene3D" id="1.10.10.10">
    <property type="entry name" value="Winged helix-like DNA-binding domain superfamily/Winged helix DNA-binding domain"/>
    <property type="match status" value="1"/>
</dbReference>
<organism evidence="11 12">
    <name type="scientific">Ectobacillus funiculus</name>
    <dbReference type="NCBI Taxonomy" id="137993"/>
    <lineage>
        <taxon>Bacteria</taxon>
        <taxon>Bacillati</taxon>
        <taxon>Bacillota</taxon>
        <taxon>Bacilli</taxon>
        <taxon>Bacillales</taxon>
        <taxon>Bacillaceae</taxon>
        <taxon>Ectobacillus</taxon>
    </lineage>
</organism>
<feature type="domain" description="OmpR/PhoB-type" evidence="10">
    <location>
        <begin position="146"/>
        <end position="245"/>
    </location>
</feature>
<dbReference type="InterPro" id="IPR036388">
    <property type="entry name" value="WH-like_DNA-bd_sf"/>
</dbReference>
<dbReference type="InterPro" id="IPR039420">
    <property type="entry name" value="WalR-like"/>
</dbReference>
<dbReference type="CDD" id="cd17574">
    <property type="entry name" value="REC_OmpR"/>
    <property type="match status" value="1"/>
</dbReference>
<name>A0ABV5W9L2_9BACI</name>
<gene>
    <name evidence="11" type="ORF">ACFFMS_00710</name>
</gene>
<evidence type="ECO:0000313" key="12">
    <source>
        <dbReference type="Proteomes" id="UP001589609"/>
    </source>
</evidence>
<dbReference type="PROSITE" id="PS51755">
    <property type="entry name" value="OMPR_PHOB"/>
    <property type="match status" value="1"/>
</dbReference>
<evidence type="ECO:0000259" key="10">
    <source>
        <dbReference type="PROSITE" id="PS51755"/>
    </source>
</evidence>
<dbReference type="Pfam" id="PF00072">
    <property type="entry name" value="Response_reg"/>
    <property type="match status" value="1"/>
</dbReference>
<evidence type="ECO:0000256" key="3">
    <source>
        <dbReference type="ARBA" id="ARBA00023012"/>
    </source>
</evidence>
<evidence type="ECO:0000259" key="9">
    <source>
        <dbReference type="PROSITE" id="PS50110"/>
    </source>
</evidence>
<keyword evidence="12" id="KW-1185">Reference proteome</keyword>
<dbReference type="InterPro" id="IPR011006">
    <property type="entry name" value="CheY-like_superfamily"/>
</dbReference>
<keyword evidence="2 7" id="KW-0597">Phosphoprotein</keyword>
<evidence type="ECO:0000256" key="1">
    <source>
        <dbReference type="ARBA" id="ARBA00004496"/>
    </source>
</evidence>
<feature type="modified residue" description="4-aspartylphosphate" evidence="7">
    <location>
        <position position="53"/>
    </location>
</feature>
<dbReference type="InterPro" id="IPR001789">
    <property type="entry name" value="Sig_transdc_resp-reg_receiver"/>
</dbReference>
<dbReference type="PANTHER" id="PTHR48111:SF1">
    <property type="entry name" value="TWO-COMPONENT RESPONSE REGULATOR ORR33"/>
    <property type="match status" value="1"/>
</dbReference>
<dbReference type="SMART" id="SM00448">
    <property type="entry name" value="REC"/>
    <property type="match status" value="1"/>
</dbReference>
<dbReference type="SMART" id="SM00862">
    <property type="entry name" value="Trans_reg_C"/>
    <property type="match status" value="1"/>
</dbReference>
<evidence type="ECO:0000313" key="11">
    <source>
        <dbReference type="EMBL" id="MFB9757076.1"/>
    </source>
</evidence>
<dbReference type="Gene3D" id="3.40.50.2300">
    <property type="match status" value="1"/>
</dbReference>
<keyword evidence="4" id="KW-0805">Transcription regulation</keyword>
<keyword evidence="3" id="KW-0902">Two-component regulatory system</keyword>
<dbReference type="CDD" id="cd00383">
    <property type="entry name" value="trans_reg_C"/>
    <property type="match status" value="1"/>
</dbReference>
<dbReference type="EMBL" id="JBHMAF010000004">
    <property type="protein sequence ID" value="MFB9757076.1"/>
    <property type="molecule type" value="Genomic_DNA"/>
</dbReference>
<comment type="caution">
    <text evidence="11">The sequence shown here is derived from an EMBL/GenBank/DDBJ whole genome shotgun (WGS) entry which is preliminary data.</text>
</comment>
<dbReference type="InterPro" id="IPR001867">
    <property type="entry name" value="OmpR/PhoB-type_DNA-bd"/>
</dbReference>
<feature type="DNA-binding region" description="OmpR/PhoB-type" evidence="8">
    <location>
        <begin position="146"/>
        <end position="245"/>
    </location>
</feature>
<dbReference type="InterPro" id="IPR016032">
    <property type="entry name" value="Sig_transdc_resp-reg_C-effctor"/>
</dbReference>
<evidence type="ECO:0000256" key="4">
    <source>
        <dbReference type="ARBA" id="ARBA00023015"/>
    </source>
</evidence>
<keyword evidence="6" id="KW-0804">Transcription</keyword>
<dbReference type="Gene3D" id="6.10.250.690">
    <property type="match status" value="1"/>
</dbReference>
<evidence type="ECO:0000256" key="6">
    <source>
        <dbReference type="ARBA" id="ARBA00023163"/>
    </source>
</evidence>
<evidence type="ECO:0000256" key="5">
    <source>
        <dbReference type="ARBA" id="ARBA00023125"/>
    </source>
</evidence>
<feature type="domain" description="Response regulatory" evidence="9">
    <location>
        <begin position="4"/>
        <end position="117"/>
    </location>
</feature>
<evidence type="ECO:0000256" key="2">
    <source>
        <dbReference type="ARBA" id="ARBA00022553"/>
    </source>
</evidence>
<dbReference type="PANTHER" id="PTHR48111">
    <property type="entry name" value="REGULATOR OF RPOS"/>
    <property type="match status" value="1"/>
</dbReference>
<comment type="subcellular location">
    <subcellularLocation>
        <location evidence="1">Cytoplasm</location>
    </subcellularLocation>
</comment>
<protein>
    <submittedName>
        <fullName evidence="11">Response regulator transcription factor</fullName>
    </submittedName>
</protein>
<evidence type="ECO:0000256" key="7">
    <source>
        <dbReference type="PROSITE-ProRule" id="PRU00169"/>
    </source>
</evidence>
<accession>A0ABV5W9L2</accession>
<dbReference type="PROSITE" id="PS50110">
    <property type="entry name" value="RESPONSE_REGULATORY"/>
    <property type="match status" value="1"/>
</dbReference>
<keyword evidence="5 8" id="KW-0238">DNA-binding</keyword>
<proteinExistence type="predicted"/>
<dbReference type="SUPFAM" id="SSF46894">
    <property type="entry name" value="C-terminal effector domain of the bipartite response regulators"/>
    <property type="match status" value="1"/>
</dbReference>
<dbReference type="SUPFAM" id="SSF52172">
    <property type="entry name" value="CheY-like"/>
    <property type="match status" value="1"/>
</dbReference>
<reference evidence="11 12" key="1">
    <citation type="submission" date="2024-09" db="EMBL/GenBank/DDBJ databases">
        <authorList>
            <person name="Sun Q."/>
            <person name="Mori K."/>
        </authorList>
    </citation>
    <scope>NUCLEOTIDE SEQUENCE [LARGE SCALE GENOMIC DNA]</scope>
    <source>
        <strain evidence="11 12">JCM 11201</strain>
    </source>
</reference>
<dbReference type="Proteomes" id="UP001589609">
    <property type="component" value="Unassembled WGS sequence"/>
</dbReference>
<dbReference type="Pfam" id="PF00486">
    <property type="entry name" value="Trans_reg_C"/>
    <property type="match status" value="1"/>
</dbReference>
<sequence length="247" mass="28360">MNRRILIIEDDSEILDLLIIALEKQGYNALGCQNGMDALRQFEQNPPDLVLLDIQLPDMDGFQICRHIRNVSNIPIIFISCLSDGSDVILGLELGADDYVTKPFDLYQLFARIKANLRRAPIFNRGAFPTVSLDPQNKLQQPNSETQRLHFGDLEIDLIYQRAVVRGKTLALSYKEFSVLSLLAQKVNQIISEDKLHHWIWGTESNGDTRTLRVHISNLRKKLEAYPHLPSYIRNIRGQGYQFVWES</sequence>
<evidence type="ECO:0000256" key="8">
    <source>
        <dbReference type="PROSITE-ProRule" id="PRU01091"/>
    </source>
</evidence>